<accession>A0A6A7BTF3</accession>
<gene>
    <name evidence="1" type="ORF">K470DRAFT_194483</name>
</gene>
<keyword evidence="2" id="KW-1185">Reference proteome</keyword>
<feature type="non-terminal residue" evidence="1">
    <location>
        <position position="122"/>
    </location>
</feature>
<feature type="non-terminal residue" evidence="1">
    <location>
        <position position="1"/>
    </location>
</feature>
<dbReference type="Proteomes" id="UP000799421">
    <property type="component" value="Unassembled WGS sequence"/>
</dbReference>
<evidence type="ECO:0000313" key="2">
    <source>
        <dbReference type="Proteomes" id="UP000799421"/>
    </source>
</evidence>
<organism evidence="1 2">
    <name type="scientific">Piedraia hortae CBS 480.64</name>
    <dbReference type="NCBI Taxonomy" id="1314780"/>
    <lineage>
        <taxon>Eukaryota</taxon>
        <taxon>Fungi</taxon>
        <taxon>Dikarya</taxon>
        <taxon>Ascomycota</taxon>
        <taxon>Pezizomycotina</taxon>
        <taxon>Dothideomycetes</taxon>
        <taxon>Dothideomycetidae</taxon>
        <taxon>Capnodiales</taxon>
        <taxon>Piedraiaceae</taxon>
        <taxon>Piedraia</taxon>
    </lineage>
</organism>
<dbReference type="OrthoDB" id="3931163at2759"/>
<evidence type="ECO:0000313" key="1">
    <source>
        <dbReference type="EMBL" id="KAF2858490.1"/>
    </source>
</evidence>
<dbReference type="EMBL" id="MU006009">
    <property type="protein sequence ID" value="KAF2858490.1"/>
    <property type="molecule type" value="Genomic_DNA"/>
</dbReference>
<sequence length="122" mass="13802">PLNENLFKSPNSVIKPWRTVICAQQWQTSAYYYNKQAMKTLPFAAQTAENLLKHYVTMTKKATPGKNTALERKNDVNKVYISDIHAKDYGEKMVVTAFVYDAADAANEAKRESPEKKQAQTG</sequence>
<reference evidence="1" key="1">
    <citation type="journal article" date="2020" name="Stud. Mycol.">
        <title>101 Dothideomycetes genomes: a test case for predicting lifestyles and emergence of pathogens.</title>
        <authorList>
            <person name="Haridas S."/>
            <person name="Albert R."/>
            <person name="Binder M."/>
            <person name="Bloem J."/>
            <person name="Labutti K."/>
            <person name="Salamov A."/>
            <person name="Andreopoulos B."/>
            <person name="Baker S."/>
            <person name="Barry K."/>
            <person name="Bills G."/>
            <person name="Bluhm B."/>
            <person name="Cannon C."/>
            <person name="Castanera R."/>
            <person name="Culley D."/>
            <person name="Daum C."/>
            <person name="Ezra D."/>
            <person name="Gonzalez J."/>
            <person name="Henrissat B."/>
            <person name="Kuo A."/>
            <person name="Liang C."/>
            <person name="Lipzen A."/>
            <person name="Lutzoni F."/>
            <person name="Magnuson J."/>
            <person name="Mondo S."/>
            <person name="Nolan M."/>
            <person name="Ohm R."/>
            <person name="Pangilinan J."/>
            <person name="Park H.-J."/>
            <person name="Ramirez L."/>
            <person name="Alfaro M."/>
            <person name="Sun H."/>
            <person name="Tritt A."/>
            <person name="Yoshinaga Y."/>
            <person name="Zwiers L.-H."/>
            <person name="Turgeon B."/>
            <person name="Goodwin S."/>
            <person name="Spatafora J."/>
            <person name="Crous P."/>
            <person name="Grigoriev I."/>
        </authorList>
    </citation>
    <scope>NUCLEOTIDE SEQUENCE</scope>
    <source>
        <strain evidence="1">CBS 480.64</strain>
    </source>
</reference>
<protein>
    <submittedName>
        <fullName evidence="1">Uncharacterized protein</fullName>
    </submittedName>
</protein>
<dbReference type="AlphaFoldDB" id="A0A6A7BTF3"/>
<proteinExistence type="predicted"/>
<name>A0A6A7BTF3_9PEZI</name>